<dbReference type="GeneID" id="28985665"/>
<feature type="compositionally biased region" description="Acidic residues" evidence="1">
    <location>
        <begin position="25"/>
        <end position="42"/>
    </location>
</feature>
<proteinExistence type="predicted"/>
<feature type="region of interest" description="Disordered" evidence="1">
    <location>
        <begin position="88"/>
        <end position="188"/>
    </location>
</feature>
<feature type="compositionally biased region" description="Basic residues" evidence="1">
    <location>
        <begin position="140"/>
        <end position="150"/>
    </location>
</feature>
<feature type="compositionally biased region" description="Polar residues" evidence="1">
    <location>
        <begin position="90"/>
        <end position="99"/>
    </location>
</feature>
<organism evidence="2 3">
    <name type="scientific">Cutaneotrichosporon oleaginosum</name>
    <dbReference type="NCBI Taxonomy" id="879819"/>
    <lineage>
        <taxon>Eukaryota</taxon>
        <taxon>Fungi</taxon>
        <taxon>Dikarya</taxon>
        <taxon>Basidiomycota</taxon>
        <taxon>Agaricomycotina</taxon>
        <taxon>Tremellomycetes</taxon>
        <taxon>Trichosporonales</taxon>
        <taxon>Trichosporonaceae</taxon>
        <taxon>Cutaneotrichosporon</taxon>
    </lineage>
</organism>
<dbReference type="EMBL" id="KQ087177">
    <property type="protein sequence ID" value="KLT46586.1"/>
    <property type="molecule type" value="Genomic_DNA"/>
</dbReference>
<evidence type="ECO:0000313" key="2">
    <source>
        <dbReference type="EMBL" id="KLT46586.1"/>
    </source>
</evidence>
<dbReference type="AlphaFoldDB" id="A0A0J0XZY6"/>
<feature type="compositionally biased region" description="Basic residues" evidence="1">
    <location>
        <begin position="159"/>
        <end position="171"/>
    </location>
</feature>
<sequence>MAPLRLVAWDDYRRARAHDAHEADVFDESDDDDDDDGADAEADIPVLRAAATPTFKLTSYAPAPARATTADLYRAINVPTFALVRGTRVQGANPSSDEVSSPAPKRKGAVAIRTPAADSSRTSTSKVHKLALPHQSQPKTRTKPKSKSKAKSQPEAKTKRAHSPNSRRAKHTPPEPRRPLAPKVPNAA</sequence>
<name>A0A0J0XZY6_9TREE</name>
<dbReference type="RefSeq" id="XP_018283077.1">
    <property type="nucleotide sequence ID" value="XM_018425062.1"/>
</dbReference>
<feature type="region of interest" description="Disordered" evidence="1">
    <location>
        <begin position="18"/>
        <end position="44"/>
    </location>
</feature>
<dbReference type="Proteomes" id="UP000053611">
    <property type="component" value="Unassembled WGS sequence"/>
</dbReference>
<evidence type="ECO:0000313" key="3">
    <source>
        <dbReference type="Proteomes" id="UP000053611"/>
    </source>
</evidence>
<accession>A0A0J0XZY6</accession>
<gene>
    <name evidence="2" type="ORF">CC85DRAFT_298772</name>
</gene>
<evidence type="ECO:0000256" key="1">
    <source>
        <dbReference type="SAM" id="MobiDB-lite"/>
    </source>
</evidence>
<protein>
    <submittedName>
        <fullName evidence="2">Uncharacterized protein</fullName>
    </submittedName>
</protein>
<reference evidence="2 3" key="1">
    <citation type="submission" date="2015-03" db="EMBL/GenBank/DDBJ databases">
        <title>Genomics and transcriptomics of the oil-accumulating basidiomycete yeast T. oleaginosus allow insights into substrate utilization and the diverse evolutionary trajectories of mating systems in fungi.</title>
        <authorList>
            <consortium name="DOE Joint Genome Institute"/>
            <person name="Kourist R."/>
            <person name="Kracht O."/>
            <person name="Bracharz F."/>
            <person name="Lipzen A."/>
            <person name="Nolan M."/>
            <person name="Ohm R."/>
            <person name="Grigoriev I."/>
            <person name="Sun S."/>
            <person name="Heitman J."/>
            <person name="Bruck T."/>
            <person name="Nowrousian M."/>
        </authorList>
    </citation>
    <scope>NUCLEOTIDE SEQUENCE [LARGE SCALE GENOMIC DNA]</scope>
    <source>
        <strain evidence="2 3">IBC0246</strain>
    </source>
</reference>
<keyword evidence="3" id="KW-1185">Reference proteome</keyword>